<dbReference type="AlphaFoldDB" id="A0A023D427"/>
<keyword evidence="11" id="KW-1185">Reference proteome</keyword>
<evidence type="ECO:0000259" key="9">
    <source>
        <dbReference type="Pfam" id="PF05209"/>
    </source>
</evidence>
<protein>
    <recommendedName>
        <fullName evidence="6">Probable septum site-determining protein MinC</fullName>
    </recommendedName>
</protein>
<comment type="caution">
    <text evidence="10">The sequence shown here is derived from an EMBL/GenBank/DDBJ whole genome shotgun (WGS) entry which is preliminary data.</text>
</comment>
<reference evidence="10 11" key="2">
    <citation type="journal article" date="2014" name="FEMS Microbiol. Lett.">
        <title>Draft genomic DNA sequence of the facultatively methylotrophic bacterium Acidomonas methanolica type strain MB58.</title>
        <authorList>
            <person name="Higashiura N."/>
            <person name="Hadano H."/>
            <person name="Hirakawa H."/>
            <person name="Matsutani M."/>
            <person name="Takabe S."/>
            <person name="Matsushita K."/>
            <person name="Azuma Y."/>
        </authorList>
    </citation>
    <scope>NUCLEOTIDE SEQUENCE [LARGE SCALE GENOMIC DNA]</scope>
    <source>
        <strain evidence="10 11">MB58</strain>
    </source>
</reference>
<comment type="function">
    <text evidence="5 6">Cell division inhibitor that blocks the formation of polar Z ring septums. Rapidly oscillates between the poles of the cell to destabilize FtsZ filaments that have formed before they mature into polar Z rings. Prevents FtsZ polymerization.</text>
</comment>
<evidence type="ECO:0000259" key="8">
    <source>
        <dbReference type="Pfam" id="PF03775"/>
    </source>
</evidence>
<evidence type="ECO:0000256" key="4">
    <source>
        <dbReference type="ARBA" id="ARBA00023306"/>
    </source>
</evidence>
<dbReference type="InterPro" id="IPR036145">
    <property type="entry name" value="MinC_C_sf"/>
</dbReference>
<dbReference type="InterPro" id="IPR007874">
    <property type="entry name" value="MinC_N"/>
</dbReference>
<dbReference type="GO" id="GO:1901891">
    <property type="term" value="P:regulation of cell septum assembly"/>
    <property type="evidence" value="ECO:0007669"/>
    <property type="project" value="InterPro"/>
</dbReference>
<keyword evidence="4 6" id="KW-0131">Cell cycle</keyword>
<dbReference type="PANTHER" id="PTHR34108">
    <property type="entry name" value="SEPTUM SITE-DETERMINING PROTEIN MINC"/>
    <property type="match status" value="1"/>
</dbReference>
<comment type="subunit">
    <text evidence="6">Interacts with MinD and FtsZ.</text>
</comment>
<evidence type="ECO:0000256" key="1">
    <source>
        <dbReference type="ARBA" id="ARBA00006291"/>
    </source>
</evidence>
<reference evidence="11" key="1">
    <citation type="journal article" date="2014" name="FEMS Microbiol. Lett.">
        <title>Draft Genomic DNA Sequence of the Facultatively Methylotrophic Bacterium Acidomonas methanolica type strain MB58.</title>
        <authorList>
            <person name="Higashiura N."/>
            <person name="Hadano H."/>
            <person name="Hirakawa H."/>
            <person name="Matsutani M."/>
            <person name="Takabe S."/>
            <person name="Matsushita K."/>
            <person name="Azuma Y."/>
        </authorList>
    </citation>
    <scope>NUCLEOTIDE SEQUENCE [LARGE SCALE GENOMIC DNA]</scope>
    <source>
        <strain evidence="11">MB58</strain>
    </source>
</reference>
<proteinExistence type="inferred from homology"/>
<dbReference type="GO" id="GO:0000917">
    <property type="term" value="P:division septum assembly"/>
    <property type="evidence" value="ECO:0007669"/>
    <property type="project" value="UniProtKB-KW"/>
</dbReference>
<dbReference type="EMBL" id="BAND01000038">
    <property type="protein sequence ID" value="GAJ28918.1"/>
    <property type="molecule type" value="Genomic_DNA"/>
</dbReference>
<evidence type="ECO:0000256" key="3">
    <source>
        <dbReference type="ARBA" id="ARBA00023210"/>
    </source>
</evidence>
<evidence type="ECO:0000256" key="7">
    <source>
        <dbReference type="SAM" id="MobiDB-lite"/>
    </source>
</evidence>
<dbReference type="Gene3D" id="3.30.70.260">
    <property type="match status" value="1"/>
</dbReference>
<dbReference type="InterPro" id="IPR005526">
    <property type="entry name" value="Septum_form_inhib_MinC_C"/>
</dbReference>
<evidence type="ECO:0000256" key="5">
    <source>
        <dbReference type="ARBA" id="ARBA00025606"/>
    </source>
</evidence>
<dbReference type="OrthoDB" id="9794530at2"/>
<dbReference type="PANTHER" id="PTHR34108:SF1">
    <property type="entry name" value="SEPTUM SITE-DETERMINING PROTEIN MINC"/>
    <property type="match status" value="1"/>
</dbReference>
<gene>
    <name evidence="6" type="primary">minC</name>
    <name evidence="10" type="ORF">Amme_038_167</name>
</gene>
<sequence>MSTSAPDSPAPMRIRARGRSFLALVLSPERPLARWIEALDDQIARSAGFFMGKPVILDLGLLEPDDEGLAGLQAALRERGVRIIGVEGGNPDWPALAGWDWPATFEGGRASGEVDLPEDGGETRDDAVPPKAARSGAVVYEESVRSGQTVVNMEGDLVILGSVASGAEIAAAGSIHVYGNLRGRAVAGIGGAATARIFVRRMNAELIAIDGYYMMAEEMAADMIGAPVQAMLDDERIVIRKLA</sequence>
<evidence type="ECO:0000256" key="2">
    <source>
        <dbReference type="ARBA" id="ARBA00022618"/>
    </source>
</evidence>
<name>A0A023D427_ACIMT</name>
<dbReference type="Pfam" id="PF05209">
    <property type="entry name" value="MinC_N"/>
    <property type="match status" value="1"/>
</dbReference>
<feature type="domain" description="Septum formation inhibitor MinC C-terminal" evidence="8">
    <location>
        <begin position="139"/>
        <end position="239"/>
    </location>
</feature>
<dbReference type="HAMAP" id="MF_00267">
    <property type="entry name" value="MinC"/>
    <property type="match status" value="1"/>
</dbReference>
<keyword evidence="2 6" id="KW-0132">Cell division</keyword>
<dbReference type="RefSeq" id="WP_042058007.1">
    <property type="nucleotide sequence ID" value="NZ_BAND01000038.1"/>
</dbReference>
<dbReference type="GO" id="GO:0000902">
    <property type="term" value="P:cell morphogenesis"/>
    <property type="evidence" value="ECO:0007669"/>
    <property type="project" value="InterPro"/>
</dbReference>
<evidence type="ECO:0000313" key="10">
    <source>
        <dbReference type="EMBL" id="GAJ28918.1"/>
    </source>
</evidence>
<dbReference type="NCBIfam" id="TIGR01222">
    <property type="entry name" value="minC"/>
    <property type="match status" value="1"/>
</dbReference>
<evidence type="ECO:0000256" key="6">
    <source>
        <dbReference type="HAMAP-Rule" id="MF_00267"/>
    </source>
</evidence>
<feature type="region of interest" description="Disordered" evidence="7">
    <location>
        <begin position="110"/>
        <end position="129"/>
    </location>
</feature>
<comment type="similarity">
    <text evidence="1 6">Belongs to the MinC family.</text>
</comment>
<dbReference type="Gene3D" id="2.160.20.70">
    <property type="match status" value="1"/>
</dbReference>
<organism evidence="10 11">
    <name type="scientific">Acidomonas methanolica NBRC 104435</name>
    <dbReference type="NCBI Taxonomy" id="1231351"/>
    <lineage>
        <taxon>Bacteria</taxon>
        <taxon>Pseudomonadati</taxon>
        <taxon>Pseudomonadota</taxon>
        <taxon>Alphaproteobacteria</taxon>
        <taxon>Acetobacterales</taxon>
        <taxon>Acetobacteraceae</taxon>
        <taxon>Acidomonas</taxon>
    </lineage>
</organism>
<feature type="domain" description="Septum formation inhibitor MinC N-terminal" evidence="9">
    <location>
        <begin position="20"/>
        <end position="82"/>
    </location>
</feature>
<dbReference type="Proteomes" id="UP000019760">
    <property type="component" value="Unassembled WGS sequence"/>
</dbReference>
<evidence type="ECO:0000313" key="11">
    <source>
        <dbReference type="Proteomes" id="UP000019760"/>
    </source>
</evidence>
<dbReference type="InterPro" id="IPR016098">
    <property type="entry name" value="CAP/MinC_C"/>
</dbReference>
<keyword evidence="3 6" id="KW-0717">Septation</keyword>
<dbReference type="GO" id="GO:0051302">
    <property type="term" value="P:regulation of cell division"/>
    <property type="evidence" value="ECO:0007669"/>
    <property type="project" value="InterPro"/>
</dbReference>
<accession>A0A023D427</accession>
<dbReference type="Pfam" id="PF03775">
    <property type="entry name" value="MinC_C"/>
    <property type="match status" value="1"/>
</dbReference>
<dbReference type="SUPFAM" id="SSF63848">
    <property type="entry name" value="Cell-division inhibitor MinC, C-terminal domain"/>
    <property type="match status" value="1"/>
</dbReference>
<dbReference type="InterPro" id="IPR013033">
    <property type="entry name" value="MinC"/>
</dbReference>